<dbReference type="AlphaFoldDB" id="A0A956SE53"/>
<organism evidence="1 2">
    <name type="scientific">Eiseniibacteriota bacterium</name>
    <dbReference type="NCBI Taxonomy" id="2212470"/>
    <lineage>
        <taxon>Bacteria</taxon>
        <taxon>Candidatus Eiseniibacteriota</taxon>
    </lineage>
</organism>
<reference evidence="1" key="2">
    <citation type="journal article" date="2021" name="Microbiome">
        <title>Successional dynamics and alternative stable states in a saline activated sludge microbial community over 9 years.</title>
        <authorList>
            <person name="Wang Y."/>
            <person name="Ye J."/>
            <person name="Ju F."/>
            <person name="Liu L."/>
            <person name="Boyd J.A."/>
            <person name="Deng Y."/>
            <person name="Parks D.H."/>
            <person name="Jiang X."/>
            <person name="Yin X."/>
            <person name="Woodcroft B.J."/>
            <person name="Tyson G.W."/>
            <person name="Hugenholtz P."/>
            <person name="Polz M.F."/>
            <person name="Zhang T."/>
        </authorList>
    </citation>
    <scope>NUCLEOTIDE SEQUENCE</scope>
    <source>
        <strain evidence="1">HKST-UBA02</strain>
    </source>
</reference>
<dbReference type="EMBL" id="JAGQHS010000013">
    <property type="protein sequence ID" value="MCA9754988.1"/>
    <property type="molecule type" value="Genomic_DNA"/>
</dbReference>
<accession>A0A956SE53</accession>
<evidence type="ECO:0008006" key="3">
    <source>
        <dbReference type="Google" id="ProtNLM"/>
    </source>
</evidence>
<name>A0A956SE53_UNCEI</name>
<sequence length="157" mass="16881">MRKLFWLALTALVVVGCSKDDPKPEDTADAYKNAIEQAQDVADMAKNRVSEGSRQVQGRGAAALPKGFPIFPGAAPNPEVPRTDQFRWDTAKSIQEVGDYYESELGKGNFGVFQSMRASTKAQVVVFKEAGGVAPMGRVSLKPGPDGEGTTILLHLD</sequence>
<evidence type="ECO:0000313" key="2">
    <source>
        <dbReference type="Proteomes" id="UP000739538"/>
    </source>
</evidence>
<protein>
    <recommendedName>
        <fullName evidence="3">Lipoprotein</fullName>
    </recommendedName>
</protein>
<reference evidence="1" key="1">
    <citation type="submission" date="2020-04" db="EMBL/GenBank/DDBJ databases">
        <authorList>
            <person name="Zhang T."/>
        </authorList>
    </citation>
    <scope>NUCLEOTIDE SEQUENCE</scope>
    <source>
        <strain evidence="1">HKST-UBA02</strain>
    </source>
</reference>
<gene>
    <name evidence="1" type="ORF">KDA27_04230</name>
</gene>
<comment type="caution">
    <text evidence="1">The sequence shown here is derived from an EMBL/GenBank/DDBJ whole genome shotgun (WGS) entry which is preliminary data.</text>
</comment>
<dbReference type="PROSITE" id="PS51257">
    <property type="entry name" value="PROKAR_LIPOPROTEIN"/>
    <property type="match status" value="1"/>
</dbReference>
<evidence type="ECO:0000313" key="1">
    <source>
        <dbReference type="EMBL" id="MCA9754988.1"/>
    </source>
</evidence>
<dbReference type="Proteomes" id="UP000739538">
    <property type="component" value="Unassembled WGS sequence"/>
</dbReference>
<proteinExistence type="predicted"/>